<dbReference type="PROSITE" id="PS51318">
    <property type="entry name" value="TAT"/>
    <property type="match status" value="1"/>
</dbReference>
<proteinExistence type="predicted"/>
<accession>A0A7X0AYE8</accession>
<dbReference type="Proteomes" id="UP000539175">
    <property type="component" value="Unassembled WGS sequence"/>
</dbReference>
<dbReference type="RefSeq" id="WP_184799786.1">
    <property type="nucleotide sequence ID" value="NZ_JACIIZ010000004.1"/>
</dbReference>
<name>A0A7X0AYE8_9PROT</name>
<dbReference type="PANTHER" id="PTHR43737:SF1">
    <property type="entry name" value="DUF1501 DOMAIN-CONTAINING PROTEIN"/>
    <property type="match status" value="1"/>
</dbReference>
<gene>
    <name evidence="1" type="ORF">FHS74_001925</name>
</gene>
<dbReference type="InterPro" id="IPR006311">
    <property type="entry name" value="TAT_signal"/>
</dbReference>
<protein>
    <submittedName>
        <fullName evidence="1">Uncharacterized protein (DUF1501 family)</fullName>
    </submittedName>
</protein>
<dbReference type="AlphaFoldDB" id="A0A7X0AYE8"/>
<dbReference type="Pfam" id="PF07394">
    <property type="entry name" value="DUF1501"/>
    <property type="match status" value="1"/>
</dbReference>
<dbReference type="PANTHER" id="PTHR43737">
    <property type="entry name" value="BLL7424 PROTEIN"/>
    <property type="match status" value="1"/>
</dbReference>
<sequence>MTILNRRHLLAHLGGAATLMGLSPILPPRVGFARTLGDQRFVLIVLRGGMDGLAAVAPYADRDYASLRGRLALPDPNTQGGVLDLDGFFGLNPALAEIHPWYKEGQLLVAHAVATPYRDRSHFDGQDLLENGTLTPHGTASGWLNRAIGELGGGRLDGSGGRRLGLAVGQSVPLVLRGGAPVASWAPSPLKEADGDFLDRVAALYANDPLLANALKAGIDSASMADHALAADADMGMPPGMEAPMEGGATTPKSLRLDPTQLGTSTGRLLADPGGPRVAVMDLQGWDTHVQQGTTAGRLAGALGNLSKVLVALRTGLGPAWRQTVVAVVTEFGRTARPNGTGGTDHGTATAAFLAGGAIQGGRVLADWPGLADGRLYQGRDLAPTQDLRAVMKGILRDHLGLDQAALDKAVFPGGGTPAPLRGLIRT</sequence>
<keyword evidence="2" id="KW-1185">Reference proteome</keyword>
<reference evidence="1 2" key="1">
    <citation type="submission" date="2020-08" db="EMBL/GenBank/DDBJ databases">
        <title>Genomic Encyclopedia of Type Strains, Phase IV (KMG-IV): sequencing the most valuable type-strain genomes for metagenomic binning, comparative biology and taxonomic classification.</title>
        <authorList>
            <person name="Goeker M."/>
        </authorList>
    </citation>
    <scope>NUCLEOTIDE SEQUENCE [LARGE SCALE GENOMIC DNA]</scope>
    <source>
        <strain evidence="1 2">DSM 22198</strain>
    </source>
</reference>
<evidence type="ECO:0000313" key="1">
    <source>
        <dbReference type="EMBL" id="MBB6251380.1"/>
    </source>
</evidence>
<comment type="caution">
    <text evidence="1">The sequence shown here is derived from an EMBL/GenBank/DDBJ whole genome shotgun (WGS) entry which is preliminary data.</text>
</comment>
<dbReference type="EMBL" id="JACIIZ010000004">
    <property type="protein sequence ID" value="MBB6251380.1"/>
    <property type="molecule type" value="Genomic_DNA"/>
</dbReference>
<evidence type="ECO:0000313" key="2">
    <source>
        <dbReference type="Proteomes" id="UP000539175"/>
    </source>
</evidence>
<organism evidence="1 2">
    <name type="scientific">Nitrospirillum iridis</name>
    <dbReference type="NCBI Taxonomy" id="765888"/>
    <lineage>
        <taxon>Bacteria</taxon>
        <taxon>Pseudomonadati</taxon>
        <taxon>Pseudomonadota</taxon>
        <taxon>Alphaproteobacteria</taxon>
        <taxon>Rhodospirillales</taxon>
        <taxon>Azospirillaceae</taxon>
        <taxon>Nitrospirillum</taxon>
    </lineage>
</organism>
<dbReference type="InterPro" id="IPR010869">
    <property type="entry name" value="DUF1501"/>
</dbReference>